<reference evidence="1" key="1">
    <citation type="submission" date="2023-06" db="EMBL/GenBank/DDBJ databases">
        <title>Reference genome for the Northern bat (Eptesicus nilssonii), a most northern bat species.</title>
        <authorList>
            <person name="Laine V.N."/>
            <person name="Pulliainen A.T."/>
            <person name="Lilley T.M."/>
        </authorList>
    </citation>
    <scope>NUCLEOTIDE SEQUENCE</scope>
    <source>
        <strain evidence="1">BLF_Eptnil</strain>
        <tissue evidence="1">Kidney</tissue>
    </source>
</reference>
<accession>A0AA40HI96</accession>
<dbReference type="Proteomes" id="UP001177744">
    <property type="component" value="Unassembled WGS sequence"/>
</dbReference>
<name>A0AA40HI96_CNENI</name>
<comment type="caution">
    <text evidence="1">The sequence shown here is derived from an EMBL/GenBank/DDBJ whole genome shotgun (WGS) entry which is preliminary data.</text>
</comment>
<keyword evidence="2" id="KW-1185">Reference proteome</keyword>
<gene>
    <name evidence="1" type="ORF">QTO34_009703</name>
</gene>
<evidence type="ECO:0000313" key="2">
    <source>
        <dbReference type="Proteomes" id="UP001177744"/>
    </source>
</evidence>
<protein>
    <submittedName>
        <fullName evidence="1">Uncharacterized protein</fullName>
    </submittedName>
</protein>
<proteinExistence type="predicted"/>
<dbReference type="AlphaFoldDB" id="A0AA40HI96"/>
<dbReference type="EMBL" id="JAULJE010000020">
    <property type="protein sequence ID" value="KAK1331728.1"/>
    <property type="molecule type" value="Genomic_DNA"/>
</dbReference>
<sequence length="138" mass="14842">MASWLLTESGPGNRSSAFTVRCRDRWPSGLRAPETSLCPQHRTGVPLGQSEELQPLSQHHPFLSHLGLASHPNGDWSQPCLTCDRAGRGPDTLLHQALCPSAPRPCSSFHVGASPHIWQGAQGVLPSGLLFSFSSGRN</sequence>
<organism evidence="1 2">
    <name type="scientific">Cnephaeus nilssonii</name>
    <name type="common">Northern bat</name>
    <name type="synonym">Eptesicus nilssonii</name>
    <dbReference type="NCBI Taxonomy" id="3371016"/>
    <lineage>
        <taxon>Eukaryota</taxon>
        <taxon>Metazoa</taxon>
        <taxon>Chordata</taxon>
        <taxon>Craniata</taxon>
        <taxon>Vertebrata</taxon>
        <taxon>Euteleostomi</taxon>
        <taxon>Mammalia</taxon>
        <taxon>Eutheria</taxon>
        <taxon>Laurasiatheria</taxon>
        <taxon>Chiroptera</taxon>
        <taxon>Yangochiroptera</taxon>
        <taxon>Vespertilionidae</taxon>
        <taxon>Cnephaeus</taxon>
    </lineage>
</organism>
<evidence type="ECO:0000313" key="1">
    <source>
        <dbReference type="EMBL" id="KAK1331728.1"/>
    </source>
</evidence>